<dbReference type="InterPro" id="IPR013968">
    <property type="entry name" value="PKS_KR"/>
</dbReference>
<dbReference type="GO" id="GO:0004312">
    <property type="term" value="F:fatty acid synthase activity"/>
    <property type="evidence" value="ECO:0007669"/>
    <property type="project" value="TreeGrafter"/>
</dbReference>
<dbReference type="Proteomes" id="UP000008177">
    <property type="component" value="Unplaced contigs"/>
</dbReference>
<reference evidence="3" key="1">
    <citation type="journal article" date="2011" name="PLoS Genet.">
        <title>Genomic analysis of the necrotrophic fungal pathogens Sclerotinia sclerotiorum and Botrytis cinerea.</title>
        <authorList>
            <person name="Amselem J."/>
            <person name="Cuomo C.A."/>
            <person name="van Kan J.A."/>
            <person name="Viaud M."/>
            <person name="Benito E.P."/>
            <person name="Couloux A."/>
            <person name="Coutinho P.M."/>
            <person name="de Vries R.P."/>
            <person name="Dyer P.S."/>
            <person name="Fillinger S."/>
            <person name="Fournier E."/>
            <person name="Gout L."/>
            <person name="Hahn M."/>
            <person name="Kohn L."/>
            <person name="Lapalu N."/>
            <person name="Plummer K.M."/>
            <person name="Pradier J.M."/>
            <person name="Quevillon E."/>
            <person name="Sharon A."/>
            <person name="Simon A."/>
            <person name="ten Have A."/>
            <person name="Tudzynski B."/>
            <person name="Tudzynski P."/>
            <person name="Wincker P."/>
            <person name="Andrew M."/>
            <person name="Anthouard V."/>
            <person name="Beever R.E."/>
            <person name="Beffa R."/>
            <person name="Benoit I."/>
            <person name="Bouzid O."/>
            <person name="Brault B."/>
            <person name="Chen Z."/>
            <person name="Choquer M."/>
            <person name="Collemare J."/>
            <person name="Cotton P."/>
            <person name="Danchin E.G."/>
            <person name="Da Silva C."/>
            <person name="Gautier A."/>
            <person name="Giraud C."/>
            <person name="Giraud T."/>
            <person name="Gonzalez C."/>
            <person name="Grossetete S."/>
            <person name="Guldener U."/>
            <person name="Henrissat B."/>
            <person name="Howlett B.J."/>
            <person name="Kodira C."/>
            <person name="Kretschmer M."/>
            <person name="Lappartient A."/>
            <person name="Leroch M."/>
            <person name="Levis C."/>
            <person name="Mauceli E."/>
            <person name="Neuveglise C."/>
            <person name="Oeser B."/>
            <person name="Pearson M."/>
            <person name="Poulain J."/>
            <person name="Poussereau N."/>
            <person name="Quesneville H."/>
            <person name="Rascle C."/>
            <person name="Schumacher J."/>
            <person name="Segurens B."/>
            <person name="Sexton A."/>
            <person name="Silva E."/>
            <person name="Sirven C."/>
            <person name="Soanes D.M."/>
            <person name="Talbot N.J."/>
            <person name="Templeton M."/>
            <person name="Yandava C."/>
            <person name="Yarden O."/>
            <person name="Zeng Q."/>
            <person name="Rollins J.A."/>
            <person name="Lebrun M.H."/>
            <person name="Dickman M."/>
        </authorList>
    </citation>
    <scope>NUCLEOTIDE SEQUENCE [LARGE SCALE GENOMIC DNA]</scope>
    <source>
        <strain evidence="3">T4</strain>
    </source>
</reference>
<gene>
    <name evidence="2" type="ORF">BofuT4_P079550.1</name>
</gene>
<dbReference type="AlphaFoldDB" id="G2YKL2"/>
<dbReference type="HOGENOM" id="CLU_1371998_0_0_1"/>
<dbReference type="SMART" id="SM00827">
    <property type="entry name" value="PKS_AT"/>
    <property type="match status" value="1"/>
</dbReference>
<dbReference type="SUPFAM" id="SSF52151">
    <property type="entry name" value="FabD/lysophospholipase-like"/>
    <property type="match status" value="1"/>
</dbReference>
<dbReference type="Gene3D" id="3.40.50.720">
    <property type="entry name" value="NAD(P)-binding Rossmann-like Domain"/>
    <property type="match status" value="1"/>
</dbReference>
<dbReference type="PANTHER" id="PTHR43775">
    <property type="entry name" value="FATTY ACID SYNTHASE"/>
    <property type="match status" value="1"/>
</dbReference>
<sequence>MGWGLLRYLVFEESLRKSDSILASLGSGWPIFVDLLSNFGGAPTAVIGHSSGEIAAAYTTGSISHKYGCKVAYFHGNVIRKLRAMTEIPDAMTSANIPEPEVPVYLAKLYLGFWKDTGCMIKTDRDEDPVPNVDANAPHVVAGRFGGIGRATLQWMANRGAKNLIIPSTSGTSSQAGKHIVIELTRRVVRAIAKIGLGI</sequence>
<dbReference type="InterPro" id="IPR001227">
    <property type="entry name" value="Ac_transferase_dom_sf"/>
</dbReference>
<organism evidence="2 3">
    <name type="scientific">Botryotinia fuckeliana (strain T4)</name>
    <name type="common">Noble rot fungus</name>
    <name type="synonym">Botrytis cinerea</name>
    <dbReference type="NCBI Taxonomy" id="999810"/>
    <lineage>
        <taxon>Eukaryota</taxon>
        <taxon>Fungi</taxon>
        <taxon>Dikarya</taxon>
        <taxon>Ascomycota</taxon>
        <taxon>Pezizomycotina</taxon>
        <taxon>Leotiomycetes</taxon>
        <taxon>Helotiales</taxon>
        <taxon>Sclerotiniaceae</taxon>
        <taxon>Botrytis</taxon>
    </lineage>
</organism>
<dbReference type="Gene3D" id="3.40.366.10">
    <property type="entry name" value="Malonyl-Coenzyme A Acyl Carrier Protein, domain 2"/>
    <property type="match status" value="1"/>
</dbReference>
<dbReference type="InterPro" id="IPR014043">
    <property type="entry name" value="Acyl_transferase_dom"/>
</dbReference>
<name>G2YKL2_BOTF4</name>
<evidence type="ECO:0000313" key="2">
    <source>
        <dbReference type="EMBL" id="CCD52160.1"/>
    </source>
</evidence>
<protein>
    <recommendedName>
        <fullName evidence="1">Malonyl-CoA:ACP transacylase (MAT) domain-containing protein</fullName>
    </recommendedName>
</protein>
<accession>G2YKL2</accession>
<dbReference type="Pfam" id="PF08659">
    <property type="entry name" value="KR"/>
    <property type="match status" value="1"/>
</dbReference>
<dbReference type="PANTHER" id="PTHR43775:SF29">
    <property type="entry name" value="ASPERFURANONE POLYKETIDE SYNTHASE AFOG-RELATED"/>
    <property type="match status" value="1"/>
</dbReference>
<dbReference type="EMBL" id="FQ790341">
    <property type="protein sequence ID" value="CCD52160.1"/>
    <property type="molecule type" value="Genomic_DNA"/>
</dbReference>
<dbReference type="GO" id="GO:0044550">
    <property type="term" value="P:secondary metabolite biosynthetic process"/>
    <property type="evidence" value="ECO:0007669"/>
    <property type="project" value="TreeGrafter"/>
</dbReference>
<dbReference type="STRING" id="999810.G2YKL2"/>
<dbReference type="GO" id="GO:0006633">
    <property type="term" value="P:fatty acid biosynthetic process"/>
    <property type="evidence" value="ECO:0007669"/>
    <property type="project" value="TreeGrafter"/>
</dbReference>
<evidence type="ECO:0000313" key="3">
    <source>
        <dbReference type="Proteomes" id="UP000008177"/>
    </source>
</evidence>
<proteinExistence type="predicted"/>
<dbReference type="Pfam" id="PF00698">
    <property type="entry name" value="Acyl_transf_1"/>
    <property type="match status" value="1"/>
</dbReference>
<evidence type="ECO:0000259" key="1">
    <source>
        <dbReference type="SMART" id="SM00827"/>
    </source>
</evidence>
<dbReference type="InterPro" id="IPR050091">
    <property type="entry name" value="PKS_NRPS_Biosynth_Enz"/>
</dbReference>
<feature type="domain" description="Malonyl-CoA:ACP transacylase (MAT)" evidence="1">
    <location>
        <begin position="1"/>
        <end position="195"/>
    </location>
</feature>
<dbReference type="InterPro" id="IPR016035">
    <property type="entry name" value="Acyl_Trfase/lysoPLipase"/>
</dbReference>
<dbReference type="InParanoid" id="G2YKL2"/>